<dbReference type="GO" id="GO:0008270">
    <property type="term" value="F:zinc ion binding"/>
    <property type="evidence" value="ECO:0007669"/>
    <property type="project" value="UniProtKB-UniRule"/>
</dbReference>
<dbReference type="GO" id="GO:0048024">
    <property type="term" value="P:regulation of mRNA splicing, via spliceosome"/>
    <property type="evidence" value="ECO:0007669"/>
    <property type="project" value="TreeGrafter"/>
</dbReference>
<evidence type="ECO:0000256" key="2">
    <source>
        <dbReference type="ARBA" id="ARBA00022771"/>
    </source>
</evidence>
<keyword evidence="2 6" id="KW-0863">Zinc-finger</keyword>
<dbReference type="Pfam" id="PF22675">
    <property type="entry name" value="KH-I_KHDC4-BBP"/>
    <property type="match status" value="1"/>
</dbReference>
<gene>
    <name evidence="9" type="ORF">Sangu_2191300</name>
</gene>
<keyword evidence="3 6" id="KW-0862">Zinc</keyword>
<dbReference type="Pfam" id="PF16275">
    <property type="entry name" value="SF1-HH"/>
    <property type="match status" value="1"/>
</dbReference>
<evidence type="ECO:0000313" key="9">
    <source>
        <dbReference type="EMBL" id="KAL0317770.1"/>
    </source>
</evidence>
<dbReference type="SUPFAM" id="SSF54928">
    <property type="entry name" value="RNA-binding domain, RBD"/>
    <property type="match status" value="1"/>
</dbReference>
<keyword evidence="6" id="KW-0507">mRNA processing</keyword>
<protein>
    <recommendedName>
        <fullName evidence="6">Branchpoint-bridging protein</fullName>
    </recommendedName>
</protein>
<dbReference type="InterPro" id="IPR047086">
    <property type="entry name" value="SF1-HH_sf"/>
</dbReference>
<dbReference type="GO" id="GO:0005681">
    <property type="term" value="C:spliceosomal complex"/>
    <property type="evidence" value="ECO:0007669"/>
    <property type="project" value="UniProtKB-KW"/>
</dbReference>
<comment type="function">
    <text evidence="6">Necessary for the splicing of pre-mRNA. Has a role in the recognition of the branch site (5'-UACUAAC-3'), the pyrimidine tract and the 3'-splice site at the 3'-end of introns.</text>
</comment>
<dbReference type="EMBL" id="JACGWK010000014">
    <property type="protein sequence ID" value="KAL0317770.1"/>
    <property type="molecule type" value="Genomic_DNA"/>
</dbReference>
<dbReference type="AlphaFoldDB" id="A0AAW2LH61"/>
<keyword evidence="4 5" id="KW-0694">RNA-binding</keyword>
<dbReference type="Pfam" id="PF00076">
    <property type="entry name" value="RRM_1"/>
    <property type="match status" value="1"/>
</dbReference>
<evidence type="ECO:0000256" key="4">
    <source>
        <dbReference type="ARBA" id="ARBA00022884"/>
    </source>
</evidence>
<dbReference type="GO" id="GO:0000398">
    <property type="term" value="P:mRNA splicing, via spliceosome"/>
    <property type="evidence" value="ECO:0007669"/>
    <property type="project" value="UniProtKB-UniRule"/>
</dbReference>
<dbReference type="InterPro" id="IPR045071">
    <property type="entry name" value="BBP-like"/>
</dbReference>
<comment type="subcellular location">
    <subcellularLocation>
        <location evidence="6">Nucleus</location>
    </subcellularLocation>
</comment>
<dbReference type="PANTHER" id="PTHR11208">
    <property type="entry name" value="RNA-BINDING PROTEIN RELATED"/>
    <property type="match status" value="1"/>
</dbReference>
<dbReference type="SMART" id="SM00322">
    <property type="entry name" value="KH"/>
    <property type="match status" value="1"/>
</dbReference>
<keyword evidence="1 6" id="KW-0479">Metal-binding</keyword>
<keyword evidence="6" id="KW-0508">mRNA splicing</keyword>
<dbReference type="PANTHER" id="PTHR11208:SF45">
    <property type="entry name" value="SPLICING FACTOR 1"/>
    <property type="match status" value="1"/>
</dbReference>
<comment type="caution">
    <text evidence="9">The sequence shown here is derived from an EMBL/GenBank/DDBJ whole genome shotgun (WGS) entry which is preliminary data.</text>
</comment>
<dbReference type="InterPro" id="IPR012677">
    <property type="entry name" value="Nucleotide-bd_a/b_plait_sf"/>
</dbReference>
<dbReference type="SUPFAM" id="SSF54791">
    <property type="entry name" value="Eukaryotic type KH-domain (KH-domain type I)"/>
    <property type="match status" value="1"/>
</dbReference>
<dbReference type="PROSITE" id="PS50102">
    <property type="entry name" value="RRM"/>
    <property type="match status" value="1"/>
</dbReference>
<dbReference type="GO" id="GO:0045131">
    <property type="term" value="F:pre-mRNA branch point binding"/>
    <property type="evidence" value="ECO:0007669"/>
    <property type="project" value="UniProtKB-UniRule"/>
</dbReference>
<feature type="compositionally biased region" description="Basic and acidic residues" evidence="7">
    <location>
        <begin position="192"/>
        <end position="202"/>
    </location>
</feature>
<keyword evidence="6" id="KW-0539">Nucleus</keyword>
<sequence length="691" mass="76996">MDESCCTNVYRVLSLVLRGYEDPEEEIVEDPEEYLEEEISEISEKEKLAVENSHLSSAKIGGIDSKGLVNELNEDPEAARGNKVVQGSGSETISKSVTPTGLCHNKIVTPHEDQKQYLEEPVVNPSSISNASKAGYQLENDCEFGSPPSKTCDSHKVLGEEYLKLEDNFASAVRDHNGKTGLSKVIVNDECDSRKQEHDSSGKRRRSRWDHNQGMETQIDGNGKRRKTRWDNNDFQHGLIHPSGIRSTLELAMDPKIISLKVKLLEINKKLHSPEIYDERPEGERSPSPEPVYNNLGMRINTRDVRVWKKLMNERSCILSKLAKTNLTFKSPAKPKTTKFVKKLFVPEKEYPKYNFIGLILGPKGNTQKKMEKKTGAKILLRGKGSGEPHPSEDDDLHVRVEAANQQALDAAVAMIEKLLIPVEDQNNDTKELSWLSLRNSRGTYKDNNICDFCKEQGHRKYACPLQDSTFEAVCCDACRSIGHPTSNCGVSKPPQISSKDKSNKEGDNGSLYVGYLSLAVDEQQLKELFLPFGKITKTTIVKDQTTGLSKGYGFVKFENPLDAAAAMAYMNGYKMDGKMLAVRVAGRNQFQTSNIYGPPTSILPEAPFSTAYSESLCFSSSSSYSVHNVNVATTQALNFPPYASSKRTDTRVTVYNFVTKSLPHYLNQHLSSQVIQITQVPSSIHTSPVQ</sequence>
<organism evidence="9">
    <name type="scientific">Sesamum angustifolium</name>
    <dbReference type="NCBI Taxonomy" id="2727405"/>
    <lineage>
        <taxon>Eukaryota</taxon>
        <taxon>Viridiplantae</taxon>
        <taxon>Streptophyta</taxon>
        <taxon>Embryophyta</taxon>
        <taxon>Tracheophyta</taxon>
        <taxon>Spermatophyta</taxon>
        <taxon>Magnoliopsida</taxon>
        <taxon>eudicotyledons</taxon>
        <taxon>Gunneridae</taxon>
        <taxon>Pentapetalae</taxon>
        <taxon>asterids</taxon>
        <taxon>lamiids</taxon>
        <taxon>Lamiales</taxon>
        <taxon>Pedaliaceae</taxon>
        <taxon>Sesamum</taxon>
    </lineage>
</organism>
<reference evidence="9" key="2">
    <citation type="journal article" date="2024" name="Plant">
        <title>Genomic evolution and insights into agronomic trait innovations of Sesamum species.</title>
        <authorList>
            <person name="Miao H."/>
            <person name="Wang L."/>
            <person name="Qu L."/>
            <person name="Liu H."/>
            <person name="Sun Y."/>
            <person name="Le M."/>
            <person name="Wang Q."/>
            <person name="Wei S."/>
            <person name="Zheng Y."/>
            <person name="Lin W."/>
            <person name="Duan Y."/>
            <person name="Cao H."/>
            <person name="Xiong S."/>
            <person name="Wang X."/>
            <person name="Wei L."/>
            <person name="Li C."/>
            <person name="Ma Q."/>
            <person name="Ju M."/>
            <person name="Zhao R."/>
            <person name="Li G."/>
            <person name="Mu C."/>
            <person name="Tian Q."/>
            <person name="Mei H."/>
            <person name="Zhang T."/>
            <person name="Gao T."/>
            <person name="Zhang H."/>
        </authorList>
    </citation>
    <scope>NUCLEOTIDE SEQUENCE</scope>
    <source>
        <strain evidence="9">G01</strain>
    </source>
</reference>
<evidence type="ECO:0000256" key="7">
    <source>
        <dbReference type="SAM" id="MobiDB-lite"/>
    </source>
</evidence>
<dbReference type="InterPro" id="IPR032570">
    <property type="entry name" value="SF1-HH"/>
</dbReference>
<accession>A0AAW2LH61</accession>
<feature type="compositionally biased region" description="Basic and acidic residues" evidence="7">
    <location>
        <begin position="276"/>
        <end position="287"/>
    </location>
</feature>
<proteinExistence type="inferred from homology"/>
<dbReference type="Gene3D" id="3.30.70.330">
    <property type="match status" value="1"/>
</dbReference>
<evidence type="ECO:0000256" key="6">
    <source>
        <dbReference type="RuleBase" id="RU367126"/>
    </source>
</evidence>
<dbReference type="CDD" id="cd02395">
    <property type="entry name" value="KH-I_BBP"/>
    <property type="match status" value="1"/>
</dbReference>
<keyword evidence="6" id="KW-0747">Spliceosome</keyword>
<evidence type="ECO:0000256" key="5">
    <source>
        <dbReference type="PROSITE-ProRule" id="PRU00176"/>
    </source>
</evidence>
<reference evidence="9" key="1">
    <citation type="submission" date="2020-06" db="EMBL/GenBank/DDBJ databases">
        <authorList>
            <person name="Li T."/>
            <person name="Hu X."/>
            <person name="Zhang T."/>
            <person name="Song X."/>
            <person name="Zhang H."/>
            <person name="Dai N."/>
            <person name="Sheng W."/>
            <person name="Hou X."/>
            <person name="Wei L."/>
        </authorList>
    </citation>
    <scope>NUCLEOTIDE SEQUENCE</scope>
    <source>
        <strain evidence="9">G01</strain>
        <tissue evidence="9">Leaf</tissue>
    </source>
</reference>
<dbReference type="Gene3D" id="3.30.1370.10">
    <property type="entry name" value="K Homology domain, type 1"/>
    <property type="match status" value="1"/>
</dbReference>
<dbReference type="Gene3D" id="6.10.140.1790">
    <property type="match status" value="1"/>
</dbReference>
<name>A0AAW2LH61_9LAMI</name>
<comment type="similarity">
    <text evidence="6">Belongs to the BBP/SF1 family.</text>
</comment>
<dbReference type="InterPro" id="IPR035979">
    <property type="entry name" value="RBD_domain_sf"/>
</dbReference>
<feature type="region of interest" description="Disordered" evidence="7">
    <location>
        <begin position="276"/>
        <end position="295"/>
    </location>
</feature>
<feature type="region of interest" description="Disordered" evidence="7">
    <location>
        <begin position="192"/>
        <end position="229"/>
    </location>
</feature>
<dbReference type="SMART" id="SM00360">
    <property type="entry name" value="RRM"/>
    <property type="match status" value="1"/>
</dbReference>
<feature type="domain" description="RRM" evidence="8">
    <location>
        <begin position="510"/>
        <end position="588"/>
    </location>
</feature>
<dbReference type="InterPro" id="IPR000504">
    <property type="entry name" value="RRM_dom"/>
</dbReference>
<dbReference type="InterPro" id="IPR004087">
    <property type="entry name" value="KH_dom"/>
</dbReference>
<evidence type="ECO:0000259" key="8">
    <source>
        <dbReference type="PROSITE" id="PS50102"/>
    </source>
</evidence>
<dbReference type="PROSITE" id="PS50084">
    <property type="entry name" value="KH_TYPE_1"/>
    <property type="match status" value="1"/>
</dbReference>
<dbReference type="InterPro" id="IPR055256">
    <property type="entry name" value="KH_1_KHDC4/BBP-like"/>
</dbReference>
<evidence type="ECO:0000256" key="3">
    <source>
        <dbReference type="ARBA" id="ARBA00022833"/>
    </source>
</evidence>
<evidence type="ECO:0000256" key="1">
    <source>
        <dbReference type="ARBA" id="ARBA00022723"/>
    </source>
</evidence>
<dbReference type="InterPro" id="IPR036612">
    <property type="entry name" value="KH_dom_type_1_sf"/>
</dbReference>
<dbReference type="GO" id="GO:0003729">
    <property type="term" value="F:mRNA binding"/>
    <property type="evidence" value="ECO:0007669"/>
    <property type="project" value="TreeGrafter"/>
</dbReference>